<accession>X1F623</accession>
<dbReference type="InterPro" id="IPR011048">
    <property type="entry name" value="Haem_d1_sf"/>
</dbReference>
<sequence>MPKEETIELRKVRNTMGELTDLPEDNPRASLSSRIRALLLRVTGIPQLAHLYGTLELDKTITLAAGENNCQAIFSDGSYLYAGLNTAPAKVVKIDLSNFTVVSTLTLAVGENNCQAIFSDGSYLYAGLNTAPAKVVKIDLSNFTAVSTLTLAVGENNCQAIFSDGSYLYAGLNTAPAKVVKIDLSNFTVVSTLTLAVGEDTCYALFSDGSYLYAGLNTAPAKVVKIDLSNFTVVSTLTLAVGEDTCYALFSDGSYLYAGLNTAPAKVVKIDLSNFTAVSTLTLAVGEDTCYALFSDGSYLYAGLNTAPAKIIRRYIMPTNATLRDRKIDRINERLVEQSIPLSMYGVVTTYTDITHFKCSNLSRFGNDFFKNWYVYVVRDSAGAGAAPQGEDAKKISDYTSSDGTFEHTAFTVDLAVDDEVLILHEAIGSIIINTEIIDNIFDLVNAILTLTGTGGTITTTGALQSLYINNAPAGVFQPRKLLIDFSNHVAGDVMIIRTYYRLNAAGALIKQDEEPIVDVQDPAIITIDLEDNRFGYEVTIHKTVGANLTYDWEVIYKI</sequence>
<dbReference type="EMBL" id="BARU01000001">
    <property type="protein sequence ID" value="GAH24839.1"/>
    <property type="molecule type" value="Genomic_DNA"/>
</dbReference>
<proteinExistence type="predicted"/>
<dbReference type="AlphaFoldDB" id="X1F623"/>
<dbReference type="PANTHER" id="PTHR47197:SF3">
    <property type="entry name" value="DIHYDRO-HEME D1 DEHYDROGENASE"/>
    <property type="match status" value="1"/>
</dbReference>
<evidence type="ECO:0000313" key="1">
    <source>
        <dbReference type="EMBL" id="GAH24839.1"/>
    </source>
</evidence>
<dbReference type="InterPro" id="IPR015943">
    <property type="entry name" value="WD40/YVTN_repeat-like_dom_sf"/>
</dbReference>
<reference evidence="1" key="1">
    <citation type="journal article" date="2014" name="Front. Microbiol.">
        <title>High frequency of phylogenetically diverse reductive dehalogenase-homologous genes in deep subseafloor sedimentary metagenomes.</title>
        <authorList>
            <person name="Kawai M."/>
            <person name="Futagami T."/>
            <person name="Toyoda A."/>
            <person name="Takaki Y."/>
            <person name="Nishi S."/>
            <person name="Hori S."/>
            <person name="Arai W."/>
            <person name="Tsubouchi T."/>
            <person name="Morono Y."/>
            <person name="Uchiyama I."/>
            <person name="Ito T."/>
            <person name="Fujiyama A."/>
            <person name="Inagaki F."/>
            <person name="Takami H."/>
        </authorList>
    </citation>
    <scope>NUCLEOTIDE SEQUENCE</scope>
    <source>
        <strain evidence="1">Expedition CK06-06</strain>
    </source>
</reference>
<gene>
    <name evidence="1" type="ORF">S03H2_00006</name>
</gene>
<dbReference type="InterPro" id="IPR051200">
    <property type="entry name" value="Host-pathogen_enzymatic-act"/>
</dbReference>
<dbReference type="PANTHER" id="PTHR47197">
    <property type="entry name" value="PROTEIN NIRF"/>
    <property type="match status" value="1"/>
</dbReference>
<protein>
    <submittedName>
        <fullName evidence="1">Uncharacterized protein</fullName>
    </submittedName>
</protein>
<name>X1F623_9ZZZZ</name>
<comment type="caution">
    <text evidence="1">The sequence shown here is derived from an EMBL/GenBank/DDBJ whole genome shotgun (WGS) entry which is preliminary data.</text>
</comment>
<organism evidence="1">
    <name type="scientific">marine sediment metagenome</name>
    <dbReference type="NCBI Taxonomy" id="412755"/>
    <lineage>
        <taxon>unclassified sequences</taxon>
        <taxon>metagenomes</taxon>
        <taxon>ecological metagenomes</taxon>
    </lineage>
</organism>
<dbReference type="Gene3D" id="2.130.10.10">
    <property type="entry name" value="YVTN repeat-like/Quinoprotein amine dehydrogenase"/>
    <property type="match status" value="2"/>
</dbReference>
<dbReference type="SUPFAM" id="SSF51004">
    <property type="entry name" value="C-terminal (heme d1) domain of cytochrome cd1-nitrite reductase"/>
    <property type="match status" value="1"/>
</dbReference>